<dbReference type="RefSeq" id="WP_048479874.1">
    <property type="nucleotide sequence ID" value="NZ_JBIRUD010000001.1"/>
</dbReference>
<dbReference type="PANTHER" id="PTHR30055:SF234">
    <property type="entry name" value="HTH-TYPE TRANSCRIPTIONAL REGULATOR BETI"/>
    <property type="match status" value="1"/>
</dbReference>
<reference evidence="6 7" key="1">
    <citation type="submission" date="2015-06" db="EMBL/GenBank/DDBJ databases">
        <title>Recapitulation of the evolution of biosynthetic gene clusters reveals hidden chemical diversity on bacterial genomes.</title>
        <authorList>
            <person name="Cruz-Morales P."/>
            <person name="Martinez-Guerrero C."/>
            <person name="Morales-Escalante M.A."/>
            <person name="Yanez-Guerra L.A."/>
            <person name="Kopp J.F."/>
            <person name="Feldmann J."/>
            <person name="Ramos-Aboites H.E."/>
            <person name="Barona-Gomez F."/>
        </authorList>
    </citation>
    <scope>NUCLEOTIDE SEQUENCE [LARGE SCALE GENOMIC DNA]</scope>
    <source>
        <strain evidence="6 7">ATCC 31245</strain>
    </source>
</reference>
<evidence type="ECO:0000256" key="1">
    <source>
        <dbReference type="ARBA" id="ARBA00023015"/>
    </source>
</evidence>
<feature type="DNA-binding region" description="H-T-H motif" evidence="4">
    <location>
        <begin position="36"/>
        <end position="55"/>
    </location>
</feature>
<dbReference type="InterPro" id="IPR050109">
    <property type="entry name" value="HTH-type_TetR-like_transc_reg"/>
</dbReference>
<comment type="caution">
    <text evidence="6">The sequence shown here is derived from an EMBL/GenBank/DDBJ whole genome shotgun (WGS) entry which is preliminary data.</text>
</comment>
<dbReference type="AlphaFoldDB" id="A0A0J6XIA0"/>
<organism evidence="6 7">
    <name type="scientific">Streptomyces roseus</name>
    <dbReference type="NCBI Taxonomy" id="66430"/>
    <lineage>
        <taxon>Bacteria</taxon>
        <taxon>Bacillati</taxon>
        <taxon>Actinomycetota</taxon>
        <taxon>Actinomycetes</taxon>
        <taxon>Kitasatosporales</taxon>
        <taxon>Streptomycetaceae</taxon>
        <taxon>Streptomyces</taxon>
    </lineage>
</organism>
<keyword evidence="7" id="KW-1185">Reference proteome</keyword>
<dbReference type="SUPFAM" id="SSF46689">
    <property type="entry name" value="Homeodomain-like"/>
    <property type="match status" value="1"/>
</dbReference>
<dbReference type="GO" id="GO:0003700">
    <property type="term" value="F:DNA-binding transcription factor activity"/>
    <property type="evidence" value="ECO:0007669"/>
    <property type="project" value="TreeGrafter"/>
</dbReference>
<keyword evidence="1" id="KW-0805">Transcription regulation</keyword>
<sequence length="193" mass="20893">MTGTTGRRERKKAQTRKALADAAMRLFTERGFDNVGVRDVAEAADVAVTTLFKHFPSKEALVFDEDEGKEAALVAAVHDRPAGRSVLHALRDHLTHSLTATGQDGPGFAAFTELVESTPALQEYRDRMWLRHETALLAALTEATGAPEGDVRTAALARFVMASPSLARGQADPRKALHVVFDLLEDGWANTAS</sequence>
<evidence type="ECO:0000313" key="6">
    <source>
        <dbReference type="EMBL" id="KMO94368.1"/>
    </source>
</evidence>
<protein>
    <submittedName>
        <fullName evidence="6">TetR family transcriptional regulator</fullName>
    </submittedName>
</protein>
<evidence type="ECO:0000259" key="5">
    <source>
        <dbReference type="PROSITE" id="PS50977"/>
    </source>
</evidence>
<dbReference type="OrthoDB" id="3635456at2"/>
<dbReference type="PANTHER" id="PTHR30055">
    <property type="entry name" value="HTH-TYPE TRANSCRIPTIONAL REGULATOR RUTR"/>
    <property type="match status" value="1"/>
</dbReference>
<dbReference type="Gene3D" id="1.10.10.60">
    <property type="entry name" value="Homeodomain-like"/>
    <property type="match status" value="1"/>
</dbReference>
<dbReference type="Proteomes" id="UP000035932">
    <property type="component" value="Unassembled WGS sequence"/>
</dbReference>
<evidence type="ECO:0000256" key="2">
    <source>
        <dbReference type="ARBA" id="ARBA00023125"/>
    </source>
</evidence>
<dbReference type="STRING" id="66430.ACS04_29510"/>
<keyword evidence="3" id="KW-0804">Transcription</keyword>
<proteinExistence type="predicted"/>
<dbReference type="Pfam" id="PF00440">
    <property type="entry name" value="TetR_N"/>
    <property type="match status" value="1"/>
</dbReference>
<dbReference type="PROSITE" id="PS50977">
    <property type="entry name" value="HTH_TETR_2"/>
    <property type="match status" value="1"/>
</dbReference>
<evidence type="ECO:0000256" key="4">
    <source>
        <dbReference type="PROSITE-ProRule" id="PRU00335"/>
    </source>
</evidence>
<dbReference type="GO" id="GO:0000976">
    <property type="term" value="F:transcription cis-regulatory region binding"/>
    <property type="evidence" value="ECO:0007669"/>
    <property type="project" value="TreeGrafter"/>
</dbReference>
<dbReference type="PATRIC" id="fig|66430.4.peg.1851"/>
<dbReference type="EMBL" id="LFML01000131">
    <property type="protein sequence ID" value="KMO94368.1"/>
    <property type="molecule type" value="Genomic_DNA"/>
</dbReference>
<dbReference type="Gene3D" id="1.10.357.10">
    <property type="entry name" value="Tetracycline Repressor, domain 2"/>
    <property type="match status" value="1"/>
</dbReference>
<gene>
    <name evidence="6" type="ORF">ACS04_29510</name>
</gene>
<evidence type="ECO:0000256" key="3">
    <source>
        <dbReference type="ARBA" id="ARBA00023163"/>
    </source>
</evidence>
<keyword evidence="2 4" id="KW-0238">DNA-binding</keyword>
<dbReference type="InterPro" id="IPR001647">
    <property type="entry name" value="HTH_TetR"/>
</dbReference>
<accession>A0A0J6XIA0</accession>
<feature type="domain" description="HTH tetR-type" evidence="5">
    <location>
        <begin position="13"/>
        <end position="73"/>
    </location>
</feature>
<name>A0A0J6XIA0_9ACTN</name>
<dbReference type="InterPro" id="IPR009057">
    <property type="entry name" value="Homeodomain-like_sf"/>
</dbReference>
<evidence type="ECO:0000313" key="7">
    <source>
        <dbReference type="Proteomes" id="UP000035932"/>
    </source>
</evidence>
<dbReference type="PRINTS" id="PR00455">
    <property type="entry name" value="HTHTETR"/>
</dbReference>